<dbReference type="InterPro" id="IPR049052">
    <property type="entry name" value="nSTAND1"/>
</dbReference>
<dbReference type="InterPro" id="IPR010982">
    <property type="entry name" value="Lambda_DNA-bd_dom_sf"/>
</dbReference>
<sequence>MAGRRESPLDPSLGPVKRFAAELRKLRAEAGSPTYRVMAQRSGQGASTLSQAASGERLPTLPVVLAYARACGGEETEWEARWRETAAESAAEPRREDGDVQPPYRGLARFEPGDRDLFFGRDVLVAELAALLNAHRLVAVVGASGSGKSSLLRAGLIPRLRIPDPAGPRAAAIRILTPGPHPVATHTGAMTPREADGDTVVVVDQFEELYTLCQDPAERAAFIDLLVTAVQPNSGVRVVIAVRADFFGRCAEHHHLAGALRQATLLVGPMSPAELREAIVKPAAAAGLIVQRELTAKIVNDVADEPGGLPLMSHALLETWYRRRGRALTVEMYQATGGIHGAIAKSAEQVYSALSDTEATAARRMLLRLISPGDGTPDTRHPTDHAALDTDSPEARNVLAQLVRVRLLTLDGDTVELAHEALITAWPRLQLWVEEARDRLRVHHQLTEAARTWKALGQDPGALYRGTRLAAAEECFAGRRADLIPVECAFLDASIVAREQELRGAWRTARRLRRLRVAISAIAVLAMLVGLVAWQQDQTGQRRLADAASRRVAALAESMRYADPLTALRLSVAAWRISPTLEARTALLGASTQPEQDAFAVPGPAGQSAEDPSFLSTDGSTLVTGGTGYAQLWDLTSRRLLRAPPVGKDDRLMEASSDARRLLFRTSDAWEVLDAASGASTRLPLPASDGIVLFGPTEDTFLFYDEPGHFARMWRLPRRHRAPVVSERTNQGPGTVCARTGDLLVWDGGSERRLGRRGPWASAVRLACGPHGDAVGSYALHMDADHLVIVAGNRIHIWSLRTGKEGPSIPATARTFVSITPDGRFLTVADKRAIALWRLGSSAGPVFRYPLQGRWVAEVSLDQRRKLIRYLEAGFSTAPVIRTLYVGDALDSDWRTDGVQTPPPAADPGRPVESQMTAMDVAPGDGGRVATGDGTGWVTLWDRTIKHRFGMFDAVPTDAEDGKPHPVSALAYSPDSRILAAAGGSSVRLWDAASSRPLGTTLLAAGDDVVSLAFNRAGTTLIVHGAHTPPRAYPISPQLVAASVCARAGSGLSPAAWKTFIPDVSYQQTC</sequence>
<accession>A0A6I6NE68</accession>
<dbReference type="InterPro" id="IPR001387">
    <property type="entry name" value="Cro/C1-type_HTH"/>
</dbReference>
<dbReference type="InterPro" id="IPR050349">
    <property type="entry name" value="WD_LIS1/nudF_dynein_reg"/>
</dbReference>
<feature type="region of interest" description="Disordered" evidence="4">
    <location>
        <begin position="84"/>
        <end position="105"/>
    </location>
</feature>
<dbReference type="Pfam" id="PF00400">
    <property type="entry name" value="WD40"/>
    <property type="match status" value="1"/>
</dbReference>
<dbReference type="CDD" id="cd00093">
    <property type="entry name" value="HTH_XRE"/>
    <property type="match status" value="1"/>
</dbReference>
<dbReference type="EMBL" id="CP047020">
    <property type="protein sequence ID" value="QHA09149.1"/>
    <property type="molecule type" value="Genomic_DNA"/>
</dbReference>
<dbReference type="SUPFAM" id="SSF52540">
    <property type="entry name" value="P-loop containing nucleoside triphosphate hydrolases"/>
    <property type="match status" value="1"/>
</dbReference>
<dbReference type="InterPro" id="IPR027417">
    <property type="entry name" value="P-loop_NTPase"/>
</dbReference>
<proteinExistence type="predicted"/>
<dbReference type="AlphaFoldDB" id="A0A6I6NE68"/>
<keyword evidence="7" id="KW-1185">Reference proteome</keyword>
<gene>
    <name evidence="6" type="ORF">GQF42_43420</name>
</gene>
<dbReference type="SUPFAM" id="SSF50998">
    <property type="entry name" value="Quinoprotein alcohol dehydrogenase-like"/>
    <property type="match status" value="1"/>
</dbReference>
<dbReference type="Pfam" id="PF20703">
    <property type="entry name" value="nSTAND1"/>
    <property type="match status" value="1"/>
</dbReference>
<evidence type="ECO:0000256" key="1">
    <source>
        <dbReference type="ARBA" id="ARBA00022574"/>
    </source>
</evidence>
<dbReference type="InterPro" id="IPR001680">
    <property type="entry name" value="WD40_rpt"/>
</dbReference>
<dbReference type="GO" id="GO:0003677">
    <property type="term" value="F:DNA binding"/>
    <property type="evidence" value="ECO:0007669"/>
    <property type="project" value="InterPro"/>
</dbReference>
<evidence type="ECO:0000259" key="5">
    <source>
        <dbReference type="SMART" id="SM00530"/>
    </source>
</evidence>
<organism evidence="6 7">
    <name type="scientific">Streptomyces broussonetiae</name>
    <dbReference type="NCBI Taxonomy" id="2686304"/>
    <lineage>
        <taxon>Bacteria</taxon>
        <taxon>Bacillati</taxon>
        <taxon>Actinomycetota</taxon>
        <taxon>Actinomycetes</taxon>
        <taxon>Kitasatosporales</taxon>
        <taxon>Streptomycetaceae</taxon>
        <taxon>Streptomyces</taxon>
    </lineage>
</organism>
<feature type="domain" description="HTH cro/C1-type" evidence="5">
    <location>
        <begin position="22"/>
        <end position="78"/>
    </location>
</feature>
<keyword evidence="2" id="KW-0677">Repeat</keyword>
<dbReference type="InterPro" id="IPR015943">
    <property type="entry name" value="WD40/YVTN_repeat-like_dom_sf"/>
</dbReference>
<dbReference type="SMART" id="SM00530">
    <property type="entry name" value="HTH_XRE"/>
    <property type="match status" value="1"/>
</dbReference>
<dbReference type="Gene3D" id="2.130.10.10">
    <property type="entry name" value="YVTN repeat-like/Quinoprotein amine dehydrogenase"/>
    <property type="match status" value="2"/>
</dbReference>
<protein>
    <recommendedName>
        <fullName evidence="5">HTH cro/C1-type domain-containing protein</fullName>
    </recommendedName>
</protein>
<keyword evidence="1 3" id="KW-0853">WD repeat</keyword>
<feature type="repeat" description="WD" evidence="3">
    <location>
        <begin position="960"/>
        <end position="1000"/>
    </location>
</feature>
<evidence type="ECO:0000256" key="3">
    <source>
        <dbReference type="PROSITE-ProRule" id="PRU00221"/>
    </source>
</evidence>
<name>A0A6I6NE68_9ACTN</name>
<feature type="compositionally biased region" description="Basic and acidic residues" evidence="4">
    <location>
        <begin position="84"/>
        <end position="98"/>
    </location>
</feature>
<evidence type="ECO:0000313" key="7">
    <source>
        <dbReference type="Proteomes" id="UP000436138"/>
    </source>
</evidence>
<dbReference type="InterPro" id="IPR011047">
    <property type="entry name" value="Quinoprotein_ADH-like_sf"/>
</dbReference>
<reference evidence="6 7" key="1">
    <citation type="submission" date="2019-12" db="EMBL/GenBank/DDBJ databases">
        <title>Streptomyces sp. strain T44 isolated from rhizosphere soil of Broussonetia papyrifera.</title>
        <authorList>
            <person name="Mo P."/>
        </authorList>
    </citation>
    <scope>NUCLEOTIDE SEQUENCE [LARGE SCALE GENOMIC DNA]</scope>
    <source>
        <strain evidence="6 7">T44</strain>
    </source>
</reference>
<dbReference type="Proteomes" id="UP000436138">
    <property type="component" value="Chromosome"/>
</dbReference>
<evidence type="ECO:0000256" key="4">
    <source>
        <dbReference type="SAM" id="MobiDB-lite"/>
    </source>
</evidence>
<evidence type="ECO:0000313" key="6">
    <source>
        <dbReference type="EMBL" id="QHA09149.1"/>
    </source>
</evidence>
<dbReference type="SMART" id="SM00320">
    <property type="entry name" value="WD40"/>
    <property type="match status" value="4"/>
</dbReference>
<dbReference type="SUPFAM" id="SSF47413">
    <property type="entry name" value="lambda repressor-like DNA-binding domains"/>
    <property type="match status" value="1"/>
</dbReference>
<dbReference type="PANTHER" id="PTHR44129">
    <property type="entry name" value="WD REPEAT-CONTAINING PROTEIN POP1"/>
    <property type="match status" value="1"/>
</dbReference>
<evidence type="ECO:0000256" key="2">
    <source>
        <dbReference type="ARBA" id="ARBA00022737"/>
    </source>
</evidence>
<dbReference type="KEGG" id="sbro:GQF42_43420"/>
<dbReference type="PROSITE" id="PS50082">
    <property type="entry name" value="WD_REPEATS_2"/>
    <property type="match status" value="1"/>
</dbReference>